<reference evidence="1" key="2">
    <citation type="journal article" date="2015" name="Data Brief">
        <title>Shoot transcriptome of the giant reed, Arundo donax.</title>
        <authorList>
            <person name="Barrero R.A."/>
            <person name="Guerrero F.D."/>
            <person name="Moolhuijzen P."/>
            <person name="Goolsby J.A."/>
            <person name="Tidwell J."/>
            <person name="Bellgard S.E."/>
            <person name="Bellgard M.I."/>
        </authorList>
    </citation>
    <scope>NUCLEOTIDE SEQUENCE</scope>
    <source>
        <tissue evidence="1">Shoot tissue taken approximately 20 cm above the soil surface</tissue>
    </source>
</reference>
<dbReference type="EMBL" id="GBRH01169001">
    <property type="protein sequence ID" value="JAE28895.1"/>
    <property type="molecule type" value="Transcribed_RNA"/>
</dbReference>
<evidence type="ECO:0000313" key="1">
    <source>
        <dbReference type="EMBL" id="JAE28895.1"/>
    </source>
</evidence>
<proteinExistence type="predicted"/>
<dbReference type="AlphaFoldDB" id="A0A0A9GV56"/>
<reference evidence="1" key="1">
    <citation type="submission" date="2014-09" db="EMBL/GenBank/DDBJ databases">
        <authorList>
            <person name="Magalhaes I.L.F."/>
            <person name="Oliveira U."/>
            <person name="Santos F.R."/>
            <person name="Vidigal T.H.D.A."/>
            <person name="Brescovit A.D."/>
            <person name="Santos A.J."/>
        </authorList>
    </citation>
    <scope>NUCLEOTIDE SEQUENCE</scope>
    <source>
        <tissue evidence="1">Shoot tissue taken approximately 20 cm above the soil surface</tissue>
    </source>
</reference>
<sequence length="44" mass="4622">MRRLASAASVVDAVADSLIIVFLQAPHRRVLQRGKGAAGSSCRS</sequence>
<name>A0A0A9GV56_ARUDO</name>
<protein>
    <submittedName>
        <fullName evidence="1">Uncharacterized protein</fullName>
    </submittedName>
</protein>
<accession>A0A0A9GV56</accession>
<organism evidence="1">
    <name type="scientific">Arundo donax</name>
    <name type="common">Giant reed</name>
    <name type="synonym">Donax arundinaceus</name>
    <dbReference type="NCBI Taxonomy" id="35708"/>
    <lineage>
        <taxon>Eukaryota</taxon>
        <taxon>Viridiplantae</taxon>
        <taxon>Streptophyta</taxon>
        <taxon>Embryophyta</taxon>
        <taxon>Tracheophyta</taxon>
        <taxon>Spermatophyta</taxon>
        <taxon>Magnoliopsida</taxon>
        <taxon>Liliopsida</taxon>
        <taxon>Poales</taxon>
        <taxon>Poaceae</taxon>
        <taxon>PACMAD clade</taxon>
        <taxon>Arundinoideae</taxon>
        <taxon>Arundineae</taxon>
        <taxon>Arundo</taxon>
    </lineage>
</organism>